<keyword evidence="1" id="KW-0808">Transferase</keyword>
<dbReference type="PANTHER" id="PTHR30605">
    <property type="entry name" value="ANHYDRO-N-ACETYLMURAMIC ACID KINASE"/>
    <property type="match status" value="1"/>
</dbReference>
<keyword evidence="3" id="KW-1185">Reference proteome</keyword>
<keyword evidence="1" id="KW-0547">Nucleotide-binding</keyword>
<reference evidence="2 3" key="1">
    <citation type="submission" date="2018-08" db="EMBL/GenBank/DDBJ databases">
        <title>Genomic Encyclopedia of Archaeal and Bacterial Type Strains, Phase II (KMG-II): from individual species to whole genera.</title>
        <authorList>
            <person name="Goeker M."/>
        </authorList>
    </citation>
    <scope>NUCLEOTIDE SEQUENCE [LARGE SCALE GENOMIC DNA]</scope>
    <source>
        <strain evidence="2 3">DSM 2261</strain>
    </source>
</reference>
<organism evidence="2 3">
    <name type="scientific">Archangium gephyra</name>
    <dbReference type="NCBI Taxonomy" id="48"/>
    <lineage>
        <taxon>Bacteria</taxon>
        <taxon>Pseudomonadati</taxon>
        <taxon>Myxococcota</taxon>
        <taxon>Myxococcia</taxon>
        <taxon>Myxococcales</taxon>
        <taxon>Cystobacterineae</taxon>
        <taxon>Archangiaceae</taxon>
        <taxon>Archangium</taxon>
    </lineage>
</organism>
<keyword evidence="1 2" id="KW-0418">Kinase</keyword>
<sequence length="391" mass="41457">MWGPGFTLAGMSSRPPPANSRLCVGLLSGTSVDAAEAVLCRVEGTGPEVRVSLLAHVSRPFTPDFTRRVLAANDARSLCELNFALGEHFAQAALEVIARAGLRPEDVDVIGSHGQTVAHLPASLSETPSTLQLGEPSVIAERTGLPVVSDFRTRDVAAGGQGAPLVPYLDWALFRKPGVARALQNIGGIGNVSVVSDRLEDTIAFDTGPGNMVMDGLARRITGGQLQCDLDGTLSRQGRVIPELLAELLAHPFLALPPPRSAGREGFGDALVERLWERHGASRPHDVMATAVAFTVEATARAYERWLLPRFALEAVYVSGGGTRNPVLMERLTARLAPLPVRPLDVLGLPEGAKEAVCFALLANEHLSRTPANVPSATGAKRRVVLGKLTP</sequence>
<dbReference type="EC" id="2.7.1.170" evidence="1"/>
<proteinExistence type="inferred from homology"/>
<dbReference type="PANTHER" id="PTHR30605:SF0">
    <property type="entry name" value="ANHYDRO-N-ACETYLMURAMIC ACID KINASE"/>
    <property type="match status" value="1"/>
</dbReference>
<comment type="pathway">
    <text evidence="1">Cell wall biogenesis; peptidoglycan recycling.</text>
</comment>
<feature type="binding site" evidence="1">
    <location>
        <begin position="29"/>
        <end position="36"/>
    </location>
    <ligand>
        <name>ATP</name>
        <dbReference type="ChEBI" id="CHEBI:30616"/>
    </ligand>
</feature>
<dbReference type="Pfam" id="PF03702">
    <property type="entry name" value="AnmK"/>
    <property type="match status" value="1"/>
</dbReference>
<protein>
    <recommendedName>
        <fullName evidence="1">Anhydro-N-acetylmuramic acid kinase</fullName>
        <ecNumber evidence="1">2.7.1.170</ecNumber>
    </recommendedName>
    <alternativeName>
        <fullName evidence="1">AnhMurNAc kinase</fullName>
    </alternativeName>
</protein>
<evidence type="ECO:0000313" key="3">
    <source>
        <dbReference type="Proteomes" id="UP000256345"/>
    </source>
</evidence>
<dbReference type="SUPFAM" id="SSF53067">
    <property type="entry name" value="Actin-like ATPase domain"/>
    <property type="match status" value="1"/>
</dbReference>
<dbReference type="Gene3D" id="3.30.420.40">
    <property type="match status" value="2"/>
</dbReference>
<comment type="caution">
    <text evidence="2">The sequence shown here is derived from an EMBL/GenBank/DDBJ whole genome shotgun (WGS) entry which is preliminary data.</text>
</comment>
<dbReference type="InterPro" id="IPR005338">
    <property type="entry name" value="Anhydro_N_Ac-Mur_kinase"/>
</dbReference>
<name>A0ABX9K907_9BACT</name>
<keyword evidence="1" id="KW-0119">Carbohydrate metabolism</keyword>
<dbReference type="GO" id="GO:0016301">
    <property type="term" value="F:kinase activity"/>
    <property type="evidence" value="ECO:0007669"/>
    <property type="project" value="UniProtKB-KW"/>
</dbReference>
<dbReference type="EMBL" id="QUMU01000002">
    <property type="protein sequence ID" value="REG36035.1"/>
    <property type="molecule type" value="Genomic_DNA"/>
</dbReference>
<dbReference type="HAMAP" id="MF_01270">
    <property type="entry name" value="AnhMurNAc_kinase"/>
    <property type="match status" value="1"/>
</dbReference>
<dbReference type="NCBIfam" id="NF007148">
    <property type="entry name" value="PRK09585.3-2"/>
    <property type="match status" value="1"/>
</dbReference>
<dbReference type="CDD" id="cd24050">
    <property type="entry name" value="ASKHA_NBD_ANMK"/>
    <property type="match status" value="1"/>
</dbReference>
<keyword evidence="1" id="KW-0067">ATP-binding</keyword>
<evidence type="ECO:0000256" key="1">
    <source>
        <dbReference type="HAMAP-Rule" id="MF_01270"/>
    </source>
</evidence>
<dbReference type="Proteomes" id="UP000256345">
    <property type="component" value="Unassembled WGS sequence"/>
</dbReference>
<evidence type="ECO:0000313" key="2">
    <source>
        <dbReference type="EMBL" id="REG36035.1"/>
    </source>
</evidence>
<comment type="function">
    <text evidence="1">Catalyzes the specific phosphorylation of 1,6-anhydro-N-acetylmuramic acid (anhMurNAc) with the simultaneous cleavage of the 1,6-anhydro ring, generating MurNAc-6-P. Is required for the utilization of anhMurNAc either imported from the medium or derived from its own cell wall murein, and thus plays a role in cell wall recycling.</text>
</comment>
<gene>
    <name evidence="1" type="primary">anmK</name>
    <name evidence="2" type="ORF">ATI61_102409</name>
</gene>
<accession>A0ABX9K907</accession>
<dbReference type="InterPro" id="IPR043129">
    <property type="entry name" value="ATPase_NBD"/>
</dbReference>
<comment type="similarity">
    <text evidence="1">Belongs to the anhydro-N-acetylmuramic acid kinase family.</text>
</comment>
<comment type="catalytic activity">
    <reaction evidence="1">
        <text>1,6-anhydro-N-acetyl-beta-muramate + ATP + H2O = N-acetyl-D-muramate 6-phosphate + ADP + H(+)</text>
        <dbReference type="Rhea" id="RHEA:24952"/>
        <dbReference type="ChEBI" id="CHEBI:15377"/>
        <dbReference type="ChEBI" id="CHEBI:15378"/>
        <dbReference type="ChEBI" id="CHEBI:30616"/>
        <dbReference type="ChEBI" id="CHEBI:58690"/>
        <dbReference type="ChEBI" id="CHEBI:58722"/>
        <dbReference type="ChEBI" id="CHEBI:456216"/>
        <dbReference type="EC" id="2.7.1.170"/>
    </reaction>
</comment>
<comment type="pathway">
    <text evidence="1">Amino-sugar metabolism; 1,6-anhydro-N-acetylmuramate degradation.</text>
</comment>